<evidence type="ECO:0000256" key="11">
    <source>
        <dbReference type="ARBA" id="ARBA00022989"/>
    </source>
</evidence>
<evidence type="ECO:0000256" key="10">
    <source>
        <dbReference type="ARBA" id="ARBA00022840"/>
    </source>
</evidence>
<dbReference type="SUPFAM" id="SSF158472">
    <property type="entry name" value="HAMP domain-like"/>
    <property type="match status" value="1"/>
</dbReference>
<dbReference type="InterPro" id="IPR005467">
    <property type="entry name" value="His_kinase_dom"/>
</dbReference>
<dbReference type="Proteomes" id="UP001238973">
    <property type="component" value="Unassembled WGS sequence"/>
</dbReference>
<dbReference type="PROSITE" id="PS50109">
    <property type="entry name" value="HIS_KIN"/>
    <property type="match status" value="1"/>
</dbReference>
<evidence type="ECO:0000256" key="14">
    <source>
        <dbReference type="SAM" id="Phobius"/>
    </source>
</evidence>
<keyword evidence="5" id="KW-0597">Phosphoprotein</keyword>
<dbReference type="Pfam" id="PF00512">
    <property type="entry name" value="HisKA"/>
    <property type="match status" value="1"/>
</dbReference>
<proteinExistence type="predicted"/>
<feature type="transmembrane region" description="Helical" evidence="14">
    <location>
        <begin position="161"/>
        <end position="180"/>
    </location>
</feature>
<keyword evidence="7 14" id="KW-0812">Transmembrane</keyword>
<protein>
    <recommendedName>
        <fullName evidence="3">histidine kinase</fullName>
        <ecNumber evidence="3">2.7.13.3</ecNumber>
    </recommendedName>
</protein>
<dbReference type="InterPro" id="IPR003661">
    <property type="entry name" value="HisK_dim/P_dom"/>
</dbReference>
<dbReference type="SMART" id="SM00387">
    <property type="entry name" value="HATPase_c"/>
    <property type="match status" value="1"/>
</dbReference>
<comment type="subcellular location">
    <subcellularLocation>
        <location evidence="2">Cell membrane</location>
        <topology evidence="2">Multi-pass membrane protein</topology>
    </subcellularLocation>
</comment>
<dbReference type="Gene3D" id="6.10.340.10">
    <property type="match status" value="1"/>
</dbReference>
<dbReference type="GO" id="GO:0005524">
    <property type="term" value="F:ATP binding"/>
    <property type="evidence" value="ECO:0007669"/>
    <property type="project" value="UniProtKB-KW"/>
</dbReference>
<evidence type="ECO:0000259" key="16">
    <source>
        <dbReference type="PROSITE" id="PS50885"/>
    </source>
</evidence>
<dbReference type="InterPro" id="IPR036890">
    <property type="entry name" value="HATPase_C_sf"/>
</dbReference>
<dbReference type="Gene3D" id="3.30.565.10">
    <property type="entry name" value="Histidine kinase-like ATPase, C-terminal domain"/>
    <property type="match status" value="1"/>
</dbReference>
<keyword evidence="6" id="KW-0808">Transferase</keyword>
<keyword evidence="4" id="KW-1003">Cell membrane</keyword>
<dbReference type="FunFam" id="3.30.565.10:FF:000006">
    <property type="entry name" value="Sensor histidine kinase WalK"/>
    <property type="match status" value="1"/>
</dbReference>
<evidence type="ECO:0000256" key="4">
    <source>
        <dbReference type="ARBA" id="ARBA00022475"/>
    </source>
</evidence>
<sequence>MLKISFKLGLSIFICIFLMETVSMIYLHNKVIHSRINQELESLKARGNSHRDVLEITYSDSTLKHIGLMEYHTDTDVVITNTRGDILISSAKVNGGMNKILAKKIPQVPRKGMVLQSSWKDERYIATVTPFISDKEKKGYVYMFKDTRDVEDLIAQLNRHFLFATALLLLFMLITIYFLSKALTRPLISMKEATTKLSKGNFSVAVPVRSHDELGELAQSIQSLANELNYLKKERNEFLASISHELRTPLTYIKGYADITRRKDLDASERTRYLEIIHDESERLNRLLDELFNMARMDVNTFTISKEIVQLSSFLQNIHEKVLPAFANERIQLNLECKDDLFIDIDPSRFEQVILNLLDNALKYSNEYTVTTIKATECNGWISISIIDQGVGIPPEDVPHIFDRLYRVEKSRARDTGGFGLGLSIVKQLVEIQGGTISVKSNLEQGTCFTITFKEITNENSSSG</sequence>
<evidence type="ECO:0000256" key="7">
    <source>
        <dbReference type="ARBA" id="ARBA00022692"/>
    </source>
</evidence>
<evidence type="ECO:0000256" key="3">
    <source>
        <dbReference type="ARBA" id="ARBA00012438"/>
    </source>
</evidence>
<comment type="catalytic activity">
    <reaction evidence="1">
        <text>ATP + protein L-histidine = ADP + protein N-phospho-L-histidine.</text>
        <dbReference type="EC" id="2.7.13.3"/>
    </reaction>
</comment>
<feature type="transmembrane region" description="Helical" evidence="14">
    <location>
        <begin position="6"/>
        <end position="27"/>
    </location>
</feature>
<dbReference type="EMBL" id="JAUCFI010000003">
    <property type="protein sequence ID" value="MDM5282880.1"/>
    <property type="molecule type" value="Genomic_DNA"/>
</dbReference>
<evidence type="ECO:0000256" key="8">
    <source>
        <dbReference type="ARBA" id="ARBA00022741"/>
    </source>
</evidence>
<dbReference type="InterPro" id="IPR003594">
    <property type="entry name" value="HATPase_dom"/>
</dbReference>
<dbReference type="SUPFAM" id="SSF55874">
    <property type="entry name" value="ATPase domain of HSP90 chaperone/DNA topoisomerase II/histidine kinase"/>
    <property type="match status" value="1"/>
</dbReference>
<dbReference type="FunFam" id="1.10.287.130:FF:000001">
    <property type="entry name" value="Two-component sensor histidine kinase"/>
    <property type="match status" value="1"/>
</dbReference>
<dbReference type="CDD" id="cd00082">
    <property type="entry name" value="HisKA"/>
    <property type="match status" value="1"/>
</dbReference>
<keyword evidence="10" id="KW-0067">ATP-binding</keyword>
<feature type="domain" description="HAMP" evidence="16">
    <location>
        <begin position="181"/>
        <end position="233"/>
    </location>
</feature>
<evidence type="ECO:0000256" key="6">
    <source>
        <dbReference type="ARBA" id="ARBA00022679"/>
    </source>
</evidence>
<dbReference type="InterPro" id="IPR004358">
    <property type="entry name" value="Sig_transdc_His_kin-like_C"/>
</dbReference>
<keyword evidence="13 14" id="KW-0472">Membrane</keyword>
<comment type="caution">
    <text evidence="17">The sequence shown here is derived from an EMBL/GenBank/DDBJ whole genome shotgun (WGS) entry which is preliminary data.</text>
</comment>
<evidence type="ECO:0000256" key="9">
    <source>
        <dbReference type="ARBA" id="ARBA00022777"/>
    </source>
</evidence>
<gene>
    <name evidence="17" type="ORF">QUF85_06155</name>
</gene>
<dbReference type="Pfam" id="PF02518">
    <property type="entry name" value="HATPase_c"/>
    <property type="match status" value="1"/>
</dbReference>
<keyword evidence="12" id="KW-0902">Two-component regulatory system</keyword>
<dbReference type="CDD" id="cd06225">
    <property type="entry name" value="HAMP"/>
    <property type="match status" value="1"/>
</dbReference>
<organism evidence="17 18">
    <name type="scientific">Peribacillus frigoritolerans</name>
    <dbReference type="NCBI Taxonomy" id="450367"/>
    <lineage>
        <taxon>Bacteria</taxon>
        <taxon>Bacillati</taxon>
        <taxon>Bacillota</taxon>
        <taxon>Bacilli</taxon>
        <taxon>Bacillales</taxon>
        <taxon>Bacillaceae</taxon>
        <taxon>Peribacillus</taxon>
    </lineage>
</organism>
<dbReference type="SMART" id="SM00304">
    <property type="entry name" value="HAMP"/>
    <property type="match status" value="1"/>
</dbReference>
<dbReference type="InterPro" id="IPR036097">
    <property type="entry name" value="HisK_dim/P_sf"/>
</dbReference>
<dbReference type="SMART" id="SM00388">
    <property type="entry name" value="HisKA"/>
    <property type="match status" value="1"/>
</dbReference>
<keyword evidence="9 17" id="KW-0418">Kinase</keyword>
<evidence type="ECO:0000256" key="1">
    <source>
        <dbReference type="ARBA" id="ARBA00000085"/>
    </source>
</evidence>
<dbReference type="Pfam" id="PF00672">
    <property type="entry name" value="HAMP"/>
    <property type="match status" value="1"/>
</dbReference>
<evidence type="ECO:0000256" key="2">
    <source>
        <dbReference type="ARBA" id="ARBA00004651"/>
    </source>
</evidence>
<dbReference type="GO" id="GO:0000155">
    <property type="term" value="F:phosphorelay sensor kinase activity"/>
    <property type="evidence" value="ECO:0007669"/>
    <property type="project" value="InterPro"/>
</dbReference>
<dbReference type="PANTHER" id="PTHR45528:SF1">
    <property type="entry name" value="SENSOR HISTIDINE KINASE CPXA"/>
    <property type="match status" value="1"/>
</dbReference>
<dbReference type="InterPro" id="IPR050398">
    <property type="entry name" value="HssS/ArlS-like"/>
</dbReference>
<keyword evidence="11 14" id="KW-1133">Transmembrane helix</keyword>
<dbReference type="PROSITE" id="PS50885">
    <property type="entry name" value="HAMP"/>
    <property type="match status" value="1"/>
</dbReference>
<dbReference type="AlphaFoldDB" id="A0AAJ1VB15"/>
<name>A0AAJ1VB15_9BACI</name>
<evidence type="ECO:0000256" key="12">
    <source>
        <dbReference type="ARBA" id="ARBA00023012"/>
    </source>
</evidence>
<evidence type="ECO:0000313" key="17">
    <source>
        <dbReference type="EMBL" id="MDM5282880.1"/>
    </source>
</evidence>
<reference evidence="17" key="1">
    <citation type="submission" date="2023-06" db="EMBL/GenBank/DDBJ databases">
        <title>Comparative genomics of Bacillaceae isolates and their secondary metabolite potential.</title>
        <authorList>
            <person name="Song L."/>
            <person name="Nielsen L.J."/>
            <person name="Mohite O."/>
            <person name="Xu X."/>
            <person name="Weber T."/>
            <person name="Kovacs A.T."/>
        </authorList>
    </citation>
    <scope>NUCLEOTIDE SEQUENCE</scope>
    <source>
        <strain evidence="17">G1S1</strain>
    </source>
</reference>
<dbReference type="PRINTS" id="PR00344">
    <property type="entry name" value="BCTRLSENSOR"/>
</dbReference>
<accession>A0AAJ1VB15</accession>
<evidence type="ECO:0000256" key="5">
    <source>
        <dbReference type="ARBA" id="ARBA00022553"/>
    </source>
</evidence>
<dbReference type="InterPro" id="IPR003660">
    <property type="entry name" value="HAMP_dom"/>
</dbReference>
<evidence type="ECO:0000313" key="18">
    <source>
        <dbReference type="Proteomes" id="UP001238973"/>
    </source>
</evidence>
<dbReference type="Gene3D" id="1.10.287.130">
    <property type="match status" value="1"/>
</dbReference>
<evidence type="ECO:0000259" key="15">
    <source>
        <dbReference type="PROSITE" id="PS50109"/>
    </source>
</evidence>
<evidence type="ECO:0000256" key="13">
    <source>
        <dbReference type="ARBA" id="ARBA00023136"/>
    </source>
</evidence>
<feature type="domain" description="Histidine kinase" evidence="15">
    <location>
        <begin position="241"/>
        <end position="457"/>
    </location>
</feature>
<dbReference type="EC" id="2.7.13.3" evidence="3"/>
<keyword evidence="8" id="KW-0547">Nucleotide-binding</keyword>
<dbReference type="PANTHER" id="PTHR45528">
    <property type="entry name" value="SENSOR HISTIDINE KINASE CPXA"/>
    <property type="match status" value="1"/>
</dbReference>
<dbReference type="CDD" id="cd00075">
    <property type="entry name" value="HATPase"/>
    <property type="match status" value="1"/>
</dbReference>
<dbReference type="GO" id="GO:0005886">
    <property type="term" value="C:plasma membrane"/>
    <property type="evidence" value="ECO:0007669"/>
    <property type="project" value="UniProtKB-SubCell"/>
</dbReference>
<dbReference type="SUPFAM" id="SSF47384">
    <property type="entry name" value="Homodimeric domain of signal transducing histidine kinase"/>
    <property type="match status" value="1"/>
</dbReference>